<dbReference type="SUPFAM" id="SSF46689">
    <property type="entry name" value="Homeodomain-like"/>
    <property type="match status" value="1"/>
</dbReference>
<dbReference type="Gene3D" id="3.40.50.10490">
    <property type="entry name" value="Glucose-6-phosphate isomerase like protein, domain 1"/>
    <property type="match status" value="1"/>
</dbReference>
<dbReference type="CDD" id="cd05013">
    <property type="entry name" value="SIS_RpiR"/>
    <property type="match status" value="1"/>
</dbReference>
<proteinExistence type="predicted"/>
<evidence type="ECO:0000256" key="2">
    <source>
        <dbReference type="ARBA" id="ARBA00023125"/>
    </source>
</evidence>
<dbReference type="Gene3D" id="1.10.10.10">
    <property type="entry name" value="Winged helix-like DNA-binding domain superfamily/Winged helix DNA-binding domain"/>
    <property type="match status" value="1"/>
</dbReference>
<dbReference type="InterPro" id="IPR046348">
    <property type="entry name" value="SIS_dom_sf"/>
</dbReference>
<keyword evidence="9" id="KW-1185">Reference proteome</keyword>
<dbReference type="InterPro" id="IPR000281">
    <property type="entry name" value="HTH_RpiR"/>
</dbReference>
<dbReference type="PROSITE" id="PS51071">
    <property type="entry name" value="HTH_RPIR"/>
    <property type="match status" value="1"/>
</dbReference>
<evidence type="ECO:0000259" key="7">
    <source>
        <dbReference type="PROSITE" id="PS51464"/>
    </source>
</evidence>
<keyword evidence="5" id="KW-0812">Transmembrane</keyword>
<keyword evidence="5" id="KW-0472">Membrane</keyword>
<dbReference type="InterPro" id="IPR001347">
    <property type="entry name" value="SIS_dom"/>
</dbReference>
<feature type="domain" description="SIS" evidence="7">
    <location>
        <begin position="144"/>
        <end position="283"/>
    </location>
</feature>
<dbReference type="InterPro" id="IPR035472">
    <property type="entry name" value="RpiR-like_SIS"/>
</dbReference>
<evidence type="ECO:0000256" key="4">
    <source>
        <dbReference type="ARBA" id="ARBA00023163"/>
    </source>
</evidence>
<gene>
    <name evidence="8" type="ORF">PQR62_19150</name>
</gene>
<organism evidence="8 9">
    <name type="scientific">Herbaspirillum lusitanum</name>
    <dbReference type="NCBI Taxonomy" id="213312"/>
    <lineage>
        <taxon>Bacteria</taxon>
        <taxon>Pseudomonadati</taxon>
        <taxon>Pseudomonadota</taxon>
        <taxon>Betaproteobacteria</taxon>
        <taxon>Burkholderiales</taxon>
        <taxon>Oxalobacteraceae</taxon>
        <taxon>Herbaspirillum</taxon>
    </lineage>
</organism>
<dbReference type="SUPFAM" id="SSF53697">
    <property type="entry name" value="SIS domain"/>
    <property type="match status" value="1"/>
</dbReference>
<keyword evidence="3" id="KW-0324">Glycolysis</keyword>
<sequence>MKTDTADTTDHAGSAYAPPGSFSELEAAIRERFPEMRPQFQAGAAFLLDNPGEVAVSTMRAIAVKAEVQPSTFVRLAQYLGFAGWAELRALFVERLAGNPKAYAFKAKSIVRRSNSDKLVAEIFDAQRTNLDASEPKSADQLLAAARIMVKARHVHIAGFRAAFSISFLLHYLYRLFRTSVSLINGGAGSIEQELRAIEPQDAVVVISFAPYSAEAVRVADAASAAGGKLIALTDSAVSPIALKADHTILFSHESPSFFPSMAAATAVAESLIELVISMDDGKAVKRLELAEQDLHRTGAYVTPVSR</sequence>
<reference evidence="8 9" key="1">
    <citation type="journal article" date="2024" name="Chem. Sci.">
        <title>Discovery of megapolipeptins by genome mining of a Burkholderiales bacteria collection.</title>
        <authorList>
            <person name="Paulo B.S."/>
            <person name="Recchia M.J.J."/>
            <person name="Lee S."/>
            <person name="Fergusson C.H."/>
            <person name="Romanowski S.B."/>
            <person name="Hernandez A."/>
            <person name="Krull N."/>
            <person name="Liu D.Y."/>
            <person name="Cavanagh H."/>
            <person name="Bos A."/>
            <person name="Gray C.A."/>
            <person name="Murphy B.T."/>
            <person name="Linington R.G."/>
            <person name="Eustaquio A.S."/>
        </authorList>
    </citation>
    <scope>NUCLEOTIDE SEQUENCE [LARGE SCALE GENOMIC DNA]</scope>
    <source>
        <strain evidence="8 9">RL21-008-BIB-A</strain>
    </source>
</reference>
<evidence type="ECO:0000313" key="8">
    <source>
        <dbReference type="EMBL" id="MFL9926402.1"/>
    </source>
</evidence>
<keyword evidence="2" id="KW-0238">DNA-binding</keyword>
<comment type="caution">
    <text evidence="8">The sequence shown here is derived from an EMBL/GenBank/DDBJ whole genome shotgun (WGS) entry which is preliminary data.</text>
</comment>
<dbReference type="PANTHER" id="PTHR30514:SF18">
    <property type="entry name" value="RPIR-FAMILY TRANSCRIPTIONAL REGULATOR"/>
    <property type="match status" value="1"/>
</dbReference>
<accession>A0ABW9AG50</accession>
<feature type="transmembrane region" description="Helical" evidence="5">
    <location>
        <begin position="155"/>
        <end position="174"/>
    </location>
</feature>
<dbReference type="Pfam" id="PF01380">
    <property type="entry name" value="SIS"/>
    <property type="match status" value="1"/>
</dbReference>
<dbReference type="Pfam" id="PF01418">
    <property type="entry name" value="HTH_6"/>
    <property type="match status" value="1"/>
</dbReference>
<evidence type="ECO:0000256" key="1">
    <source>
        <dbReference type="ARBA" id="ARBA00023015"/>
    </source>
</evidence>
<dbReference type="PROSITE" id="PS51464">
    <property type="entry name" value="SIS"/>
    <property type="match status" value="1"/>
</dbReference>
<keyword evidence="1" id="KW-0805">Transcription regulation</keyword>
<evidence type="ECO:0000259" key="6">
    <source>
        <dbReference type="PROSITE" id="PS51071"/>
    </source>
</evidence>
<dbReference type="PANTHER" id="PTHR30514">
    <property type="entry name" value="GLUCOKINASE"/>
    <property type="match status" value="1"/>
</dbReference>
<keyword evidence="4" id="KW-0804">Transcription</keyword>
<dbReference type="EMBL" id="JAQQFM010000008">
    <property type="protein sequence ID" value="MFL9926402.1"/>
    <property type="molecule type" value="Genomic_DNA"/>
</dbReference>
<dbReference type="InterPro" id="IPR009057">
    <property type="entry name" value="Homeodomain-like_sf"/>
</dbReference>
<evidence type="ECO:0000256" key="3">
    <source>
        <dbReference type="ARBA" id="ARBA00023152"/>
    </source>
</evidence>
<feature type="domain" description="HTH rpiR-type" evidence="6">
    <location>
        <begin position="23"/>
        <end position="99"/>
    </location>
</feature>
<evidence type="ECO:0000256" key="5">
    <source>
        <dbReference type="SAM" id="Phobius"/>
    </source>
</evidence>
<dbReference type="Proteomes" id="UP001629246">
    <property type="component" value="Unassembled WGS sequence"/>
</dbReference>
<dbReference type="InterPro" id="IPR047640">
    <property type="entry name" value="RpiR-like"/>
</dbReference>
<name>A0ABW9AG50_9BURK</name>
<keyword evidence="5" id="KW-1133">Transmembrane helix</keyword>
<protein>
    <submittedName>
        <fullName evidence="8">MurR/RpiR family transcriptional regulator</fullName>
    </submittedName>
</protein>
<dbReference type="RefSeq" id="WP_408159605.1">
    <property type="nucleotide sequence ID" value="NZ_JAQQFM010000008.1"/>
</dbReference>
<evidence type="ECO:0000313" key="9">
    <source>
        <dbReference type="Proteomes" id="UP001629246"/>
    </source>
</evidence>
<dbReference type="InterPro" id="IPR036388">
    <property type="entry name" value="WH-like_DNA-bd_sf"/>
</dbReference>